<name>A0ABS5PV96_9FIRM</name>
<evidence type="ECO:0000256" key="2">
    <source>
        <dbReference type="ARBA" id="ARBA00022723"/>
    </source>
</evidence>
<keyword evidence="6" id="KW-1185">Reference proteome</keyword>
<keyword evidence="3" id="KW-0408">Iron</keyword>
<dbReference type="PROSITE" id="PS00550">
    <property type="entry name" value="HEMERYTHRINS"/>
    <property type="match status" value="1"/>
</dbReference>
<keyword evidence="2" id="KW-0479">Metal-binding</keyword>
<dbReference type="NCBIfam" id="NF033749">
    <property type="entry name" value="bact_hemeryth"/>
    <property type="match status" value="1"/>
</dbReference>
<accession>A0ABS5PV96</accession>
<evidence type="ECO:0000256" key="3">
    <source>
        <dbReference type="ARBA" id="ARBA00023004"/>
    </source>
</evidence>
<dbReference type="InterPro" id="IPR012312">
    <property type="entry name" value="Hemerythrin-like"/>
</dbReference>
<dbReference type="Proteomes" id="UP000746471">
    <property type="component" value="Unassembled WGS sequence"/>
</dbReference>
<feature type="domain" description="Hemerythrin-like" evidence="4">
    <location>
        <begin position="12"/>
        <end position="132"/>
    </location>
</feature>
<sequence length="135" mass="15786">MLAWKPEFEFGIPEIDRQHKQLVEIGGALSEMITDQTQTDYYDEIMAMLKQLENYTVTHFAYEEAAFDAKGFIGSSAHKFEHKLFVKKLEKYFSNLEKIDSDQKGVLVELLTFVSDWLVMHIIKTDREYVELLKA</sequence>
<dbReference type="InterPro" id="IPR035938">
    <property type="entry name" value="Hemerythrin-like_sf"/>
</dbReference>
<reference evidence="5 6" key="1">
    <citation type="submission" date="2021-05" db="EMBL/GenBank/DDBJ databases">
        <title>Fusibacter ferrireducens sp. nov., an anaerobic, sulfur- and Fe-reducing bacterium isolated from the mangrove sediment.</title>
        <authorList>
            <person name="Qiu D."/>
        </authorList>
    </citation>
    <scope>NUCLEOTIDE SEQUENCE [LARGE SCALE GENOMIC DNA]</scope>
    <source>
        <strain evidence="5 6">DSM 12116</strain>
    </source>
</reference>
<dbReference type="EMBL" id="JAHBCL010000030">
    <property type="protein sequence ID" value="MBS7528032.1"/>
    <property type="molecule type" value="Genomic_DNA"/>
</dbReference>
<protein>
    <submittedName>
        <fullName evidence="5">Hemerythrin family protein</fullName>
    </submittedName>
</protein>
<comment type="similarity">
    <text evidence="1">Belongs to the hemerythrin family.</text>
</comment>
<evidence type="ECO:0000313" key="6">
    <source>
        <dbReference type="Proteomes" id="UP000746471"/>
    </source>
</evidence>
<evidence type="ECO:0000256" key="1">
    <source>
        <dbReference type="ARBA" id="ARBA00010587"/>
    </source>
</evidence>
<proteinExistence type="inferred from homology"/>
<dbReference type="NCBIfam" id="TIGR02481">
    <property type="entry name" value="hemeryth_dom"/>
    <property type="match status" value="1"/>
</dbReference>
<dbReference type="CDD" id="cd12107">
    <property type="entry name" value="Hemerythrin"/>
    <property type="match status" value="1"/>
</dbReference>
<dbReference type="Gene3D" id="1.20.120.50">
    <property type="entry name" value="Hemerythrin-like"/>
    <property type="match status" value="1"/>
</dbReference>
<comment type="caution">
    <text evidence="5">The sequence shown here is derived from an EMBL/GenBank/DDBJ whole genome shotgun (WGS) entry which is preliminary data.</text>
</comment>
<dbReference type="SUPFAM" id="SSF47188">
    <property type="entry name" value="Hemerythrin-like"/>
    <property type="match status" value="1"/>
</dbReference>
<dbReference type="Pfam" id="PF01814">
    <property type="entry name" value="Hemerythrin"/>
    <property type="match status" value="1"/>
</dbReference>
<evidence type="ECO:0000259" key="4">
    <source>
        <dbReference type="Pfam" id="PF01814"/>
    </source>
</evidence>
<dbReference type="PANTHER" id="PTHR37164">
    <property type="entry name" value="BACTERIOHEMERYTHRIN"/>
    <property type="match status" value="1"/>
</dbReference>
<evidence type="ECO:0000313" key="5">
    <source>
        <dbReference type="EMBL" id="MBS7528032.1"/>
    </source>
</evidence>
<gene>
    <name evidence="5" type="ORF">KHM83_15205</name>
</gene>
<dbReference type="RefSeq" id="WP_213237894.1">
    <property type="nucleotide sequence ID" value="NZ_JAHBCL010000030.1"/>
</dbReference>
<organism evidence="5 6">
    <name type="scientific">Fusibacter paucivorans</name>
    <dbReference type="NCBI Taxonomy" id="76009"/>
    <lineage>
        <taxon>Bacteria</taxon>
        <taxon>Bacillati</taxon>
        <taxon>Bacillota</taxon>
        <taxon>Clostridia</taxon>
        <taxon>Eubacteriales</taxon>
        <taxon>Eubacteriales Family XII. Incertae Sedis</taxon>
        <taxon>Fusibacter</taxon>
    </lineage>
</organism>
<dbReference type="InterPro" id="IPR012827">
    <property type="entry name" value="Hemerythrin_metal-bd"/>
</dbReference>
<dbReference type="InterPro" id="IPR016131">
    <property type="entry name" value="Haemerythrin_Fe_BS"/>
</dbReference>
<dbReference type="InterPro" id="IPR050669">
    <property type="entry name" value="Hemerythrin"/>
</dbReference>
<dbReference type="PANTHER" id="PTHR37164:SF1">
    <property type="entry name" value="BACTERIOHEMERYTHRIN"/>
    <property type="match status" value="1"/>
</dbReference>